<comment type="similarity">
    <text evidence="1">Belongs to the short-chain dehydrogenases/reductases (SDR) family.</text>
</comment>
<dbReference type="PANTHER" id="PTHR24321">
    <property type="entry name" value="DEHYDROGENASES, SHORT CHAIN"/>
    <property type="match status" value="1"/>
</dbReference>
<dbReference type="Pfam" id="PF13561">
    <property type="entry name" value="adh_short_C2"/>
    <property type="match status" value="1"/>
</dbReference>
<dbReference type="GO" id="GO:0016491">
    <property type="term" value="F:oxidoreductase activity"/>
    <property type="evidence" value="ECO:0007669"/>
    <property type="project" value="UniProtKB-KW"/>
</dbReference>
<evidence type="ECO:0000313" key="3">
    <source>
        <dbReference type="EMBL" id="TVY52631.1"/>
    </source>
</evidence>
<reference evidence="3 4" key="1">
    <citation type="submission" date="2018-05" db="EMBL/GenBank/DDBJ databases">
        <title>Whole genome sequencing for identification of molecular markers to develop diagnostic detection tools for the regulated plant pathogen Lachnellula willkommii.</title>
        <authorList>
            <person name="Giroux E."/>
            <person name="Bilodeau G."/>
        </authorList>
    </citation>
    <scope>NUCLEOTIDE SEQUENCE [LARGE SCALE GENOMIC DNA]</scope>
    <source>
        <strain evidence="3 4">CBS 625.97</strain>
    </source>
</reference>
<dbReference type="OrthoDB" id="10253736at2759"/>
<dbReference type="EMBL" id="QGMG01000577">
    <property type="protein sequence ID" value="TVY52631.1"/>
    <property type="molecule type" value="Genomic_DNA"/>
</dbReference>
<protein>
    <submittedName>
        <fullName evidence="3">N-acylmannosamine 1-dehydrogenase</fullName>
    </submittedName>
</protein>
<evidence type="ECO:0000313" key="4">
    <source>
        <dbReference type="Proteomes" id="UP000481288"/>
    </source>
</evidence>
<sequence length="279" mass="30204">MDLSLHLSNSHVLITGGSGFIGSSTVTALISAGAKVTSLDLRIPDSPPQSANFQHLSCNISSEWDLANAFSLAAQKFGPVACCIALASLDLSVLPHHESLADMELDQWRHTHRINVEGTFLTARTWLRALRDYAELDKRGEEEEELRNVGLIIVGSESGYFGERGNADYAAGKSAVQIGLVKSLMADVSRIWPGGRVNSVAPGPVDTEQFRKECRENPEQLYVDAQATTGLRCPVPPESVAKSILFLASENWSGNITGQVLNVDSGKQGKVLWSKEESK</sequence>
<dbReference type="PRINTS" id="PR00081">
    <property type="entry name" value="GDHRDH"/>
</dbReference>
<evidence type="ECO:0000256" key="1">
    <source>
        <dbReference type="ARBA" id="ARBA00006484"/>
    </source>
</evidence>
<dbReference type="AlphaFoldDB" id="A0A7D8YML0"/>
<dbReference type="SUPFAM" id="SSF51735">
    <property type="entry name" value="NAD(P)-binding Rossmann-fold domains"/>
    <property type="match status" value="1"/>
</dbReference>
<dbReference type="CDD" id="cd05233">
    <property type="entry name" value="SDR_c"/>
    <property type="match status" value="1"/>
</dbReference>
<name>A0A7D8YML0_9HELO</name>
<accession>A0A7D8YML0</accession>
<organism evidence="3 4">
    <name type="scientific">Lachnellula cervina</name>
    <dbReference type="NCBI Taxonomy" id="1316786"/>
    <lineage>
        <taxon>Eukaryota</taxon>
        <taxon>Fungi</taxon>
        <taxon>Dikarya</taxon>
        <taxon>Ascomycota</taxon>
        <taxon>Pezizomycotina</taxon>
        <taxon>Leotiomycetes</taxon>
        <taxon>Helotiales</taxon>
        <taxon>Lachnaceae</taxon>
        <taxon>Lachnellula</taxon>
    </lineage>
</organism>
<comment type="caution">
    <text evidence="3">The sequence shown here is derived from an EMBL/GenBank/DDBJ whole genome shotgun (WGS) entry which is preliminary data.</text>
</comment>
<dbReference type="InterPro" id="IPR002347">
    <property type="entry name" value="SDR_fam"/>
</dbReference>
<proteinExistence type="inferred from homology"/>
<dbReference type="PANTHER" id="PTHR24321:SF8">
    <property type="entry name" value="ESTRADIOL 17-BETA-DEHYDROGENASE 8-RELATED"/>
    <property type="match status" value="1"/>
</dbReference>
<evidence type="ECO:0000256" key="2">
    <source>
        <dbReference type="ARBA" id="ARBA00023002"/>
    </source>
</evidence>
<gene>
    <name evidence="3" type="primary">DHMA</name>
    <name evidence="3" type="ORF">LCER1_G005485</name>
</gene>
<dbReference type="Gene3D" id="3.40.50.720">
    <property type="entry name" value="NAD(P)-binding Rossmann-like Domain"/>
    <property type="match status" value="1"/>
</dbReference>
<keyword evidence="4" id="KW-1185">Reference proteome</keyword>
<dbReference type="Proteomes" id="UP000481288">
    <property type="component" value="Unassembled WGS sequence"/>
</dbReference>
<dbReference type="InterPro" id="IPR036291">
    <property type="entry name" value="NAD(P)-bd_dom_sf"/>
</dbReference>
<keyword evidence="2" id="KW-0560">Oxidoreductase</keyword>